<dbReference type="PANTHER" id="PTHR40072">
    <property type="entry name" value="MOLYBDOPTERIN-GUANINE DINUCLEOTIDE BIOSYNTHESIS ADAPTER PROTEIN-RELATED"/>
    <property type="match status" value="1"/>
</dbReference>
<dbReference type="GO" id="GO:0006777">
    <property type="term" value="P:Mo-molybdopterin cofactor biosynthetic process"/>
    <property type="evidence" value="ECO:0007669"/>
    <property type="project" value="InterPro"/>
</dbReference>
<evidence type="ECO:0000259" key="1">
    <source>
        <dbReference type="Pfam" id="PF03205"/>
    </source>
</evidence>
<dbReference type="AlphaFoldDB" id="X1CIS9"/>
<evidence type="ECO:0000313" key="2">
    <source>
        <dbReference type="EMBL" id="GAH07572.1"/>
    </source>
</evidence>
<dbReference type="InterPro" id="IPR027417">
    <property type="entry name" value="P-loop_NTPase"/>
</dbReference>
<dbReference type="GO" id="GO:0005525">
    <property type="term" value="F:GTP binding"/>
    <property type="evidence" value="ECO:0007669"/>
    <property type="project" value="InterPro"/>
</dbReference>
<comment type="caution">
    <text evidence="2">The sequence shown here is derived from an EMBL/GenBank/DDBJ whole genome shotgun (WGS) entry which is preliminary data.</text>
</comment>
<dbReference type="InterPro" id="IPR004435">
    <property type="entry name" value="MobB_dom"/>
</dbReference>
<accession>X1CIS9</accession>
<dbReference type="NCBIfam" id="TIGR00176">
    <property type="entry name" value="mobB"/>
    <property type="match status" value="1"/>
</dbReference>
<proteinExistence type="predicted"/>
<sequence length="158" mass="18301">SGSGKTHLIEFFINKFKIEFNFEVGVIKNIHEHRIDEEGKDSYKFSEAGAVFSIIKNKLNQNAIYLNKKINLDALIDWLNKSPYKVDLIIIEGFRDISYPTILCVKNLEDIDSQLNQNVKIISGLITLNKISEESEFNIPIFNIQQNFEKFTKIFNIL</sequence>
<dbReference type="SUPFAM" id="SSF52540">
    <property type="entry name" value="P-loop containing nucleoside triphosphate hydrolases"/>
    <property type="match status" value="1"/>
</dbReference>
<feature type="non-terminal residue" evidence="2">
    <location>
        <position position="1"/>
    </location>
</feature>
<name>X1CIS9_9ZZZZ</name>
<organism evidence="2">
    <name type="scientific">marine sediment metagenome</name>
    <dbReference type="NCBI Taxonomy" id="412755"/>
    <lineage>
        <taxon>unclassified sequences</taxon>
        <taxon>metagenomes</taxon>
        <taxon>ecological metagenomes</taxon>
    </lineage>
</organism>
<gene>
    <name evidence="2" type="ORF">S01H4_53678</name>
</gene>
<dbReference type="Pfam" id="PF03205">
    <property type="entry name" value="MobB"/>
    <property type="match status" value="1"/>
</dbReference>
<dbReference type="EMBL" id="BART01030814">
    <property type="protein sequence ID" value="GAH07572.1"/>
    <property type="molecule type" value="Genomic_DNA"/>
</dbReference>
<dbReference type="Gene3D" id="3.40.50.300">
    <property type="entry name" value="P-loop containing nucleotide triphosphate hydrolases"/>
    <property type="match status" value="1"/>
</dbReference>
<feature type="domain" description="Molybdopterin-guanine dinucleotide biosynthesis protein B (MobB)" evidence="1">
    <location>
        <begin position="1"/>
        <end position="114"/>
    </location>
</feature>
<dbReference type="InterPro" id="IPR052539">
    <property type="entry name" value="MGD_biosynthesis_adapter"/>
</dbReference>
<dbReference type="PANTHER" id="PTHR40072:SF1">
    <property type="entry name" value="MOLYBDOPTERIN-GUANINE DINUCLEOTIDE BIOSYNTHESIS ADAPTER PROTEIN"/>
    <property type="match status" value="1"/>
</dbReference>
<reference evidence="2" key="1">
    <citation type="journal article" date="2014" name="Front. Microbiol.">
        <title>High frequency of phylogenetically diverse reductive dehalogenase-homologous genes in deep subseafloor sedimentary metagenomes.</title>
        <authorList>
            <person name="Kawai M."/>
            <person name="Futagami T."/>
            <person name="Toyoda A."/>
            <person name="Takaki Y."/>
            <person name="Nishi S."/>
            <person name="Hori S."/>
            <person name="Arai W."/>
            <person name="Tsubouchi T."/>
            <person name="Morono Y."/>
            <person name="Uchiyama I."/>
            <person name="Ito T."/>
            <person name="Fujiyama A."/>
            <person name="Inagaki F."/>
            <person name="Takami H."/>
        </authorList>
    </citation>
    <scope>NUCLEOTIDE SEQUENCE</scope>
    <source>
        <strain evidence="2">Expedition CK06-06</strain>
    </source>
</reference>
<protein>
    <recommendedName>
        <fullName evidence="1">Molybdopterin-guanine dinucleotide biosynthesis protein B (MobB) domain-containing protein</fullName>
    </recommendedName>
</protein>